<comment type="similarity">
    <text evidence="1">Belongs to the UDP-glycosyltransferase family.</text>
</comment>
<dbReference type="PANTHER" id="PTHR48050">
    <property type="entry name" value="STEROL 3-BETA-GLUCOSYLTRANSFERASE"/>
    <property type="match status" value="1"/>
</dbReference>
<dbReference type="InterPro" id="IPR050426">
    <property type="entry name" value="Glycosyltransferase_28"/>
</dbReference>
<dbReference type="Gene3D" id="3.40.50.2000">
    <property type="entry name" value="Glycogen Phosphorylase B"/>
    <property type="match status" value="2"/>
</dbReference>
<evidence type="ECO:0000313" key="5">
    <source>
        <dbReference type="Proteomes" id="UP000256269"/>
    </source>
</evidence>
<name>A0A3E0H1Q5_9PSEU</name>
<dbReference type="CDD" id="cd03784">
    <property type="entry name" value="GT1_Gtf-like"/>
    <property type="match status" value="1"/>
</dbReference>
<dbReference type="Proteomes" id="UP000256269">
    <property type="component" value="Unassembled WGS sequence"/>
</dbReference>
<protein>
    <submittedName>
        <fullName evidence="4">Demethyllactenocin mycarosyltransferase</fullName>
    </submittedName>
</protein>
<dbReference type="OrthoDB" id="6620093at2"/>
<evidence type="ECO:0000313" key="4">
    <source>
        <dbReference type="EMBL" id="REH35698.1"/>
    </source>
</evidence>
<evidence type="ECO:0000256" key="2">
    <source>
        <dbReference type="ARBA" id="ARBA00022679"/>
    </source>
</evidence>
<evidence type="ECO:0000259" key="3">
    <source>
        <dbReference type="Pfam" id="PF06722"/>
    </source>
</evidence>
<dbReference type="FunFam" id="3.40.50.2000:FF:000072">
    <property type="entry name" value="Glycosyl transferase"/>
    <property type="match status" value="1"/>
</dbReference>
<dbReference type="InterPro" id="IPR010610">
    <property type="entry name" value="EryCIII-like_C"/>
</dbReference>
<dbReference type="EMBL" id="QUNO01000017">
    <property type="protein sequence ID" value="REH35698.1"/>
    <property type="molecule type" value="Genomic_DNA"/>
</dbReference>
<comment type="caution">
    <text evidence="4">The sequence shown here is derived from an EMBL/GenBank/DDBJ whole genome shotgun (WGS) entry which is preliminary data.</text>
</comment>
<proteinExistence type="inferred from homology"/>
<organism evidence="4 5">
    <name type="scientific">Kutzneria buriramensis</name>
    <dbReference type="NCBI Taxonomy" id="1045776"/>
    <lineage>
        <taxon>Bacteria</taxon>
        <taxon>Bacillati</taxon>
        <taxon>Actinomycetota</taxon>
        <taxon>Actinomycetes</taxon>
        <taxon>Pseudonocardiales</taxon>
        <taxon>Pseudonocardiaceae</taxon>
        <taxon>Kutzneria</taxon>
    </lineage>
</organism>
<dbReference type="InterPro" id="IPR006326">
    <property type="entry name" value="UDPGT_MGT-like"/>
</dbReference>
<reference evidence="4 5" key="1">
    <citation type="submission" date="2018-08" db="EMBL/GenBank/DDBJ databases">
        <title>Genomic Encyclopedia of Archaeal and Bacterial Type Strains, Phase II (KMG-II): from individual species to whole genera.</title>
        <authorList>
            <person name="Goeker M."/>
        </authorList>
    </citation>
    <scope>NUCLEOTIDE SEQUENCE [LARGE SCALE GENOMIC DNA]</scope>
    <source>
        <strain evidence="4 5">DSM 45791</strain>
    </source>
</reference>
<dbReference type="Pfam" id="PF06722">
    <property type="entry name" value="EryCIII-like_C"/>
    <property type="match status" value="1"/>
</dbReference>
<gene>
    <name evidence="4" type="ORF">BCF44_11786</name>
</gene>
<dbReference type="PANTHER" id="PTHR48050:SF13">
    <property type="entry name" value="STEROL 3-BETA-GLUCOSYLTRANSFERASE UGT80A2"/>
    <property type="match status" value="1"/>
</dbReference>
<keyword evidence="5" id="KW-1185">Reference proteome</keyword>
<dbReference type="GO" id="GO:0016758">
    <property type="term" value="F:hexosyltransferase activity"/>
    <property type="evidence" value="ECO:0007669"/>
    <property type="project" value="InterPro"/>
</dbReference>
<sequence length="401" mass="42627">MAHVAFFAIADAGHVHPTLAVVEELVRRGHRVSYAAADEFADRVALAGARRVGYTATMKSFFGRDKASFADRDRFAGTDLARIQHGRLAEAVANLPTLAAEFDRDRPDLVVHSSPCWAARLLAARWAVPTVRSVPTFAGNEHWSLGRNYGGDGSSAGLAAVHAGLGRLIERLGVDLGADEFFTERGGRATLVYLPRAFQPAGDTFDPRTHFVGPCLGPRGRHGRWQPPPAGSRLALVSLGTAYNNRPEFFRRCVDSFADTDWHAVIALGGGLDPAALGPLPGNVQAHPFVPQLDVLKRADVFVSSAGMGSVMESLHAGVPVVAAPQMPEQRANADRIVELGLGARLDDVDALARTVDAVTSDAGVRARVADMRRQIDAAGGASAAADVVELALEEARQPCT</sequence>
<keyword evidence="2 4" id="KW-0808">Transferase</keyword>
<feature type="domain" description="Erythromycin biosynthesis protein CIII-like C-terminal" evidence="3">
    <location>
        <begin position="253"/>
        <end position="376"/>
    </location>
</feature>
<dbReference type="NCBIfam" id="TIGR01426">
    <property type="entry name" value="MGT"/>
    <property type="match status" value="1"/>
</dbReference>
<dbReference type="RefSeq" id="WP_116179770.1">
    <property type="nucleotide sequence ID" value="NZ_CP144375.1"/>
</dbReference>
<dbReference type="GO" id="GO:0017000">
    <property type="term" value="P:antibiotic biosynthetic process"/>
    <property type="evidence" value="ECO:0007669"/>
    <property type="project" value="UniProtKB-ARBA"/>
</dbReference>
<dbReference type="SUPFAM" id="SSF53756">
    <property type="entry name" value="UDP-Glycosyltransferase/glycogen phosphorylase"/>
    <property type="match status" value="1"/>
</dbReference>
<dbReference type="InterPro" id="IPR002213">
    <property type="entry name" value="UDP_glucos_trans"/>
</dbReference>
<accession>A0A3E0H1Q5</accession>
<dbReference type="AlphaFoldDB" id="A0A3E0H1Q5"/>
<dbReference type="GO" id="GO:0008194">
    <property type="term" value="F:UDP-glycosyltransferase activity"/>
    <property type="evidence" value="ECO:0007669"/>
    <property type="project" value="InterPro"/>
</dbReference>
<evidence type="ECO:0000256" key="1">
    <source>
        <dbReference type="ARBA" id="ARBA00009995"/>
    </source>
</evidence>